<evidence type="ECO:0000256" key="4">
    <source>
        <dbReference type="SAM" id="MobiDB-lite"/>
    </source>
</evidence>
<protein>
    <recommendedName>
        <fullName evidence="5">RING-type domain-containing protein</fullName>
    </recommendedName>
</protein>
<organism evidence="6 7">
    <name type="scientific">Magallana gigas</name>
    <name type="common">Pacific oyster</name>
    <name type="synonym">Crassostrea gigas</name>
    <dbReference type="NCBI Taxonomy" id="29159"/>
    <lineage>
        <taxon>Eukaryota</taxon>
        <taxon>Metazoa</taxon>
        <taxon>Spiralia</taxon>
        <taxon>Lophotrochozoa</taxon>
        <taxon>Mollusca</taxon>
        <taxon>Bivalvia</taxon>
        <taxon>Autobranchia</taxon>
        <taxon>Pteriomorphia</taxon>
        <taxon>Ostreida</taxon>
        <taxon>Ostreoidea</taxon>
        <taxon>Ostreidae</taxon>
        <taxon>Magallana</taxon>
    </lineage>
</organism>
<keyword evidence="1 3" id="KW-0479">Metal-binding</keyword>
<evidence type="ECO:0000313" key="6">
    <source>
        <dbReference type="EnsemblMetazoa" id="G19874.1:cds"/>
    </source>
</evidence>
<feature type="compositionally biased region" description="Basic and acidic residues" evidence="4">
    <location>
        <begin position="170"/>
        <end position="182"/>
    </location>
</feature>
<dbReference type="AlphaFoldDB" id="A0A8W8JKH6"/>
<evidence type="ECO:0000256" key="3">
    <source>
        <dbReference type="PROSITE-ProRule" id="PRU00175"/>
    </source>
</evidence>
<dbReference type="PROSITE" id="PS50089">
    <property type="entry name" value="ZF_RING_2"/>
    <property type="match status" value="1"/>
</dbReference>
<keyword evidence="1 3" id="KW-0863">Zinc-finger</keyword>
<evidence type="ECO:0000256" key="1">
    <source>
        <dbReference type="ARBA" id="ARBA00022771"/>
    </source>
</evidence>
<dbReference type="Proteomes" id="UP000005408">
    <property type="component" value="Unassembled WGS sequence"/>
</dbReference>
<evidence type="ECO:0000259" key="5">
    <source>
        <dbReference type="PROSITE" id="PS50089"/>
    </source>
</evidence>
<proteinExistence type="predicted"/>
<name>A0A8W8JKH6_MAGGI</name>
<dbReference type="GO" id="GO:0008270">
    <property type="term" value="F:zinc ion binding"/>
    <property type="evidence" value="ECO:0007669"/>
    <property type="project" value="UniProtKB-KW"/>
</dbReference>
<dbReference type="InterPro" id="IPR001841">
    <property type="entry name" value="Znf_RING"/>
</dbReference>
<evidence type="ECO:0000256" key="2">
    <source>
        <dbReference type="ARBA" id="ARBA00022833"/>
    </source>
</evidence>
<dbReference type="SUPFAM" id="SSF57850">
    <property type="entry name" value="RING/U-box"/>
    <property type="match status" value="1"/>
</dbReference>
<evidence type="ECO:0000313" key="7">
    <source>
        <dbReference type="Proteomes" id="UP000005408"/>
    </source>
</evidence>
<sequence length="240" mass="28048">MDEEAHPGEHCMSSIWDWIISRVGYSRKLLKCPCEHMGIQKEGVNELVRNIWDWIISRVGFPRKLISSIWDWIISRVGFPRKVLKCLCKHMGIQEEEGNEWNQPNETWKGWQHCTAEGLQNFGTLPKNPYLEYEYEGFINLKDKQKINSEKYSQLAKYAQTADHSSQSKPGEKDEYVAKENKRMKPEPSITCIWCEDKRVVLAFKPCLHLVCCEDCAPAMKHCPVCKKYIKDMFPAYLVN</sequence>
<reference evidence="6" key="1">
    <citation type="submission" date="2022-08" db="UniProtKB">
        <authorList>
            <consortium name="EnsemblMetazoa"/>
        </authorList>
    </citation>
    <scope>IDENTIFICATION</scope>
    <source>
        <strain evidence="6">05x7-T-G4-1.051#20</strain>
    </source>
</reference>
<feature type="domain" description="RING-type" evidence="5">
    <location>
        <begin position="192"/>
        <end position="227"/>
    </location>
</feature>
<keyword evidence="2" id="KW-0862">Zinc</keyword>
<feature type="region of interest" description="Disordered" evidence="4">
    <location>
        <begin position="163"/>
        <end position="182"/>
    </location>
</feature>
<dbReference type="Pfam" id="PF13920">
    <property type="entry name" value="zf-C3HC4_3"/>
    <property type="match status" value="1"/>
</dbReference>
<dbReference type="InterPro" id="IPR011029">
    <property type="entry name" value="DEATH-like_dom_sf"/>
</dbReference>
<dbReference type="EnsemblMetazoa" id="G19874.1">
    <property type="protein sequence ID" value="G19874.1:cds"/>
    <property type="gene ID" value="G19874"/>
</dbReference>
<accession>A0A8W8JKH6</accession>
<keyword evidence="7" id="KW-1185">Reference proteome</keyword>
<dbReference type="Gene3D" id="1.10.1170.10">
    <property type="entry name" value="Inhibitor Of Apoptosis Protein (2mihbC-IAP-1), Chain A"/>
    <property type="match status" value="1"/>
</dbReference>
<dbReference type="Gene3D" id="1.10.533.10">
    <property type="entry name" value="Death Domain, Fas"/>
    <property type="match status" value="1"/>
</dbReference>